<proteinExistence type="predicted"/>
<comment type="caution">
    <text evidence="1">The sequence shown here is derived from an EMBL/GenBank/DDBJ whole genome shotgun (WGS) entry which is preliminary data.</text>
</comment>
<dbReference type="Proteomes" id="UP001605036">
    <property type="component" value="Unassembled WGS sequence"/>
</dbReference>
<evidence type="ECO:0000313" key="1">
    <source>
        <dbReference type="EMBL" id="KAL2621064.1"/>
    </source>
</evidence>
<gene>
    <name evidence="1" type="ORF">R1flu_001269</name>
</gene>
<reference evidence="1 2" key="1">
    <citation type="submission" date="2024-09" db="EMBL/GenBank/DDBJ databases">
        <title>Chromosome-scale assembly of Riccia fluitans.</title>
        <authorList>
            <person name="Paukszto L."/>
            <person name="Sawicki J."/>
            <person name="Karawczyk K."/>
            <person name="Piernik-Szablinska J."/>
            <person name="Szczecinska M."/>
            <person name="Mazdziarz M."/>
        </authorList>
    </citation>
    <scope>NUCLEOTIDE SEQUENCE [LARGE SCALE GENOMIC DNA]</scope>
    <source>
        <strain evidence="1">Rf_01</strain>
        <tissue evidence="1">Aerial parts of the thallus</tissue>
    </source>
</reference>
<dbReference type="EMBL" id="JBHFFA010000006">
    <property type="protein sequence ID" value="KAL2621064.1"/>
    <property type="molecule type" value="Genomic_DNA"/>
</dbReference>
<keyword evidence="2" id="KW-1185">Reference proteome</keyword>
<accession>A0ABD1Y6T9</accession>
<evidence type="ECO:0000313" key="2">
    <source>
        <dbReference type="Proteomes" id="UP001605036"/>
    </source>
</evidence>
<organism evidence="1 2">
    <name type="scientific">Riccia fluitans</name>
    <dbReference type="NCBI Taxonomy" id="41844"/>
    <lineage>
        <taxon>Eukaryota</taxon>
        <taxon>Viridiplantae</taxon>
        <taxon>Streptophyta</taxon>
        <taxon>Embryophyta</taxon>
        <taxon>Marchantiophyta</taxon>
        <taxon>Marchantiopsida</taxon>
        <taxon>Marchantiidae</taxon>
        <taxon>Marchantiales</taxon>
        <taxon>Ricciaceae</taxon>
        <taxon>Riccia</taxon>
    </lineage>
</organism>
<name>A0ABD1Y6T9_9MARC</name>
<protein>
    <submittedName>
        <fullName evidence="1">Uncharacterized protein</fullName>
    </submittedName>
</protein>
<dbReference type="AlphaFoldDB" id="A0ABD1Y6T9"/>
<sequence length="72" mass="8042">MLKVLNLTFSDCCAPILERSPALPAAALLGVWSGPEIINVFSSELERMESLRGGVWRIIYFVLQYVLSSVRD</sequence>